<feature type="domain" description="Porin" evidence="2">
    <location>
        <begin position="11"/>
        <end position="344"/>
    </location>
</feature>
<dbReference type="SUPFAM" id="SSF56935">
    <property type="entry name" value="Porins"/>
    <property type="match status" value="1"/>
</dbReference>
<sequence length="376" mass="41601">MKLSKSLLLTATALTMASSQAMADPDIRISGFGTLGYVTSNTDDAQYRSNLRQHKGATDSDGDWGVDSRLGLQANTRFNDTFSAVAQGYISRRDGDSSPDLEWLFLQADVMDGTSVRVGRMLVPTFFLSDFRHVGYAQHWLRAPVEVYGTFLNTSFDGIQSVSRFTAGDYNISVQLSGGEATGNKKYFQIGDRFSETDEESDSLYSANLTLQRGDWTGRLGYTHMRNAEIVSMGHTLFKGHDDFFSAGIQYDNGDLLAMAEHIWRRWDASGEQDGTLDSEAFYLTAGYRFGNLMPYATYSEFTPKGDGYLAGHLGTNATRKTMAIGARWDIAPSFALKAQVEEVSGGMGDQFLADPVHQLDEPRTQVYSLALDFIF</sequence>
<proteinExistence type="predicted"/>
<evidence type="ECO:0000313" key="3">
    <source>
        <dbReference type="EMBL" id="HIX60760.1"/>
    </source>
</evidence>
<dbReference type="Gene3D" id="2.40.160.10">
    <property type="entry name" value="Porin"/>
    <property type="match status" value="1"/>
</dbReference>
<organism evidence="3 4">
    <name type="scientific">Candidatus Halomonas stercoripullorum</name>
    <dbReference type="NCBI Taxonomy" id="2838617"/>
    <lineage>
        <taxon>Bacteria</taxon>
        <taxon>Pseudomonadati</taxon>
        <taxon>Pseudomonadota</taxon>
        <taxon>Gammaproteobacteria</taxon>
        <taxon>Oceanospirillales</taxon>
        <taxon>Halomonadaceae</taxon>
        <taxon>Halomonas</taxon>
    </lineage>
</organism>
<comment type="caution">
    <text evidence="3">The sequence shown here is derived from an EMBL/GenBank/DDBJ whole genome shotgun (WGS) entry which is preliminary data.</text>
</comment>
<reference evidence="3" key="1">
    <citation type="journal article" date="2021" name="PeerJ">
        <title>Extensive microbial diversity within the chicken gut microbiome revealed by metagenomics and culture.</title>
        <authorList>
            <person name="Gilroy R."/>
            <person name="Ravi A."/>
            <person name="Getino M."/>
            <person name="Pursley I."/>
            <person name="Horton D.L."/>
            <person name="Alikhan N.F."/>
            <person name="Baker D."/>
            <person name="Gharbi K."/>
            <person name="Hall N."/>
            <person name="Watson M."/>
            <person name="Adriaenssens E.M."/>
            <person name="Foster-Nyarko E."/>
            <person name="Jarju S."/>
            <person name="Secka A."/>
            <person name="Antonio M."/>
            <person name="Oren A."/>
            <person name="Chaudhuri R.R."/>
            <person name="La Ragione R."/>
            <person name="Hildebrand F."/>
            <person name="Pallen M.J."/>
        </authorList>
    </citation>
    <scope>NUCLEOTIDE SEQUENCE</scope>
    <source>
        <strain evidence="3">1193</strain>
    </source>
</reference>
<dbReference type="GO" id="GO:0016020">
    <property type="term" value="C:membrane"/>
    <property type="evidence" value="ECO:0007669"/>
    <property type="project" value="InterPro"/>
</dbReference>
<feature type="signal peptide" evidence="1">
    <location>
        <begin position="1"/>
        <end position="23"/>
    </location>
</feature>
<dbReference type="AlphaFoldDB" id="A0A9D2B4F5"/>
<reference evidence="3" key="2">
    <citation type="submission" date="2021-04" db="EMBL/GenBank/DDBJ databases">
        <authorList>
            <person name="Gilroy R."/>
        </authorList>
    </citation>
    <scope>NUCLEOTIDE SEQUENCE</scope>
    <source>
        <strain evidence="3">1193</strain>
    </source>
</reference>
<evidence type="ECO:0000259" key="2">
    <source>
        <dbReference type="Pfam" id="PF13609"/>
    </source>
</evidence>
<protein>
    <submittedName>
        <fullName evidence="3">Porin</fullName>
    </submittedName>
</protein>
<name>A0A9D2B4F5_9GAMM</name>
<dbReference type="InterPro" id="IPR023614">
    <property type="entry name" value="Porin_dom_sf"/>
</dbReference>
<dbReference type="Proteomes" id="UP000824248">
    <property type="component" value="Unassembled WGS sequence"/>
</dbReference>
<dbReference type="Pfam" id="PF13609">
    <property type="entry name" value="Porin_4"/>
    <property type="match status" value="1"/>
</dbReference>
<keyword evidence="1" id="KW-0732">Signal</keyword>
<accession>A0A9D2B4F5</accession>
<dbReference type="InterPro" id="IPR033900">
    <property type="entry name" value="Gram_neg_porin_domain"/>
</dbReference>
<gene>
    <name evidence="3" type="ORF">H9854_00745</name>
</gene>
<dbReference type="EMBL" id="DXFC01000022">
    <property type="protein sequence ID" value="HIX60760.1"/>
    <property type="molecule type" value="Genomic_DNA"/>
</dbReference>
<dbReference type="GO" id="GO:0015288">
    <property type="term" value="F:porin activity"/>
    <property type="evidence" value="ECO:0007669"/>
    <property type="project" value="InterPro"/>
</dbReference>
<evidence type="ECO:0000256" key="1">
    <source>
        <dbReference type="SAM" id="SignalP"/>
    </source>
</evidence>
<evidence type="ECO:0000313" key="4">
    <source>
        <dbReference type="Proteomes" id="UP000824248"/>
    </source>
</evidence>
<feature type="chain" id="PRO_5039655462" evidence="1">
    <location>
        <begin position="24"/>
        <end position="376"/>
    </location>
</feature>